<dbReference type="InterPro" id="IPR002402">
    <property type="entry name" value="Cyt_P450_E_grp-II"/>
</dbReference>
<protein>
    <recommendedName>
        <fullName evidence="13">Cytochrome P450 alkane hydroxylase</fullName>
    </recommendedName>
</protein>
<keyword evidence="10" id="KW-1133">Transmembrane helix</keyword>
<dbReference type="HOGENOM" id="CLU_001570_27_0_1"/>
<evidence type="ECO:0000256" key="10">
    <source>
        <dbReference type="SAM" id="Phobius"/>
    </source>
</evidence>
<dbReference type="VEuPathDB" id="FungiDB:PV07_06541"/>
<dbReference type="AlphaFoldDB" id="A0A0D1ZFV9"/>
<evidence type="ECO:0000313" key="12">
    <source>
        <dbReference type="Proteomes" id="UP000054466"/>
    </source>
</evidence>
<keyword evidence="5 9" id="KW-0560">Oxidoreductase</keyword>
<dbReference type="PRINTS" id="PR00464">
    <property type="entry name" value="EP450II"/>
</dbReference>
<evidence type="ECO:0000256" key="2">
    <source>
        <dbReference type="ARBA" id="ARBA00010617"/>
    </source>
</evidence>
<evidence type="ECO:0000256" key="5">
    <source>
        <dbReference type="ARBA" id="ARBA00023002"/>
    </source>
</evidence>
<evidence type="ECO:0000313" key="11">
    <source>
        <dbReference type="EMBL" id="KIW26731.1"/>
    </source>
</evidence>
<dbReference type="SUPFAM" id="SSF48264">
    <property type="entry name" value="Cytochrome P450"/>
    <property type="match status" value="1"/>
</dbReference>
<dbReference type="OrthoDB" id="1470350at2759"/>
<evidence type="ECO:0000256" key="7">
    <source>
        <dbReference type="ARBA" id="ARBA00023033"/>
    </source>
</evidence>
<keyword evidence="6 8" id="KW-0408">Iron</keyword>
<dbReference type="GO" id="GO:0020037">
    <property type="term" value="F:heme binding"/>
    <property type="evidence" value="ECO:0007669"/>
    <property type="project" value="InterPro"/>
</dbReference>
<evidence type="ECO:0000256" key="1">
    <source>
        <dbReference type="ARBA" id="ARBA00001971"/>
    </source>
</evidence>
<organism evidence="11 12">
    <name type="scientific">Cladophialophora immunda</name>
    <dbReference type="NCBI Taxonomy" id="569365"/>
    <lineage>
        <taxon>Eukaryota</taxon>
        <taxon>Fungi</taxon>
        <taxon>Dikarya</taxon>
        <taxon>Ascomycota</taxon>
        <taxon>Pezizomycotina</taxon>
        <taxon>Eurotiomycetes</taxon>
        <taxon>Chaetothyriomycetidae</taxon>
        <taxon>Chaetothyriales</taxon>
        <taxon>Herpotrichiellaceae</taxon>
        <taxon>Cladophialophora</taxon>
    </lineage>
</organism>
<dbReference type="InterPro" id="IPR001128">
    <property type="entry name" value="Cyt_P450"/>
</dbReference>
<keyword evidence="4 8" id="KW-0479">Metal-binding</keyword>
<evidence type="ECO:0000256" key="6">
    <source>
        <dbReference type="ARBA" id="ARBA00023004"/>
    </source>
</evidence>
<dbReference type="GO" id="GO:0016712">
    <property type="term" value="F:oxidoreductase activity, acting on paired donors, with incorporation or reduction of molecular oxygen, reduced flavin or flavoprotein as one donor, and incorporation of one atom of oxygen"/>
    <property type="evidence" value="ECO:0007669"/>
    <property type="project" value="InterPro"/>
</dbReference>
<evidence type="ECO:0000256" key="3">
    <source>
        <dbReference type="ARBA" id="ARBA00022617"/>
    </source>
</evidence>
<evidence type="ECO:0000256" key="8">
    <source>
        <dbReference type="PIRSR" id="PIRSR602402-1"/>
    </source>
</evidence>
<accession>A0A0D1ZFV9</accession>
<sequence length="510" mass="58026">MAVMSIPHIPIPVLLIALVAVFAIHRIYYEVTTGARRRRMIRDNGCEEVAWYPHQGIMGKLYGVDVIKQMVKSGREGRLHEATRLRNFSNGRNTLKVKMAKNTVISTIEPEIIKTVLSTKFQDYSLGKRRRQVFLPIFGHGIFANDGAAWERSRAMVRPNFTRQQVADLEMFEAHVSHLIDSVPRDGSAVDLQDLFFGLTMDSATEFLFGRSTNTLAPGLETKSANEFVKAFVYVTEACGKNFRTGGLLEYIPDPQWQKSVKIIHGFADEIIQEAMEELKTGKRDPNSRYVFLHALLNQTQDPYALRSELLNILLAGRDTTAGLLSNTWHVLSKRPDIWAKLKAEVDELGGEKPDYTTIKEMKYLKWTLNESLRLMPVVPGNSREAIRDTILPLGGGEDGKAPVLVRKGEVVAYSPWSMHRREDFYGPDALEFKPERWEFLRPGWEYLPFNGGPRICVGQQYALMEASYATIRLIQTFPRIESRDDREWREWLTVTLASGVGTKVALFEK</sequence>
<keyword evidence="12" id="KW-1185">Reference proteome</keyword>
<dbReference type="InterPro" id="IPR002974">
    <property type="entry name" value="Cyt_P450_E_CYP52_ascomycetes"/>
</dbReference>
<dbReference type="RefSeq" id="XP_016246946.1">
    <property type="nucleotide sequence ID" value="XM_016393527.1"/>
</dbReference>
<proteinExistence type="inferred from homology"/>
<comment type="similarity">
    <text evidence="2 9">Belongs to the cytochrome P450 family.</text>
</comment>
<dbReference type="GeneID" id="27345735"/>
<dbReference type="EMBL" id="KN847043">
    <property type="protein sequence ID" value="KIW26730.1"/>
    <property type="molecule type" value="Genomic_DNA"/>
</dbReference>
<dbReference type="InterPro" id="IPR017972">
    <property type="entry name" value="Cyt_P450_CS"/>
</dbReference>
<evidence type="ECO:0000256" key="4">
    <source>
        <dbReference type="ARBA" id="ARBA00022723"/>
    </source>
</evidence>
<comment type="cofactor">
    <cofactor evidence="1 8">
        <name>heme</name>
        <dbReference type="ChEBI" id="CHEBI:30413"/>
    </cofactor>
</comment>
<dbReference type="CDD" id="cd11063">
    <property type="entry name" value="CYP52"/>
    <property type="match status" value="1"/>
</dbReference>
<gene>
    <name evidence="11" type="ORF">PV07_06541</name>
</gene>
<dbReference type="PROSITE" id="PS00086">
    <property type="entry name" value="CYTOCHROME_P450"/>
    <property type="match status" value="1"/>
</dbReference>
<dbReference type="GO" id="GO:0005506">
    <property type="term" value="F:iron ion binding"/>
    <property type="evidence" value="ECO:0007669"/>
    <property type="project" value="InterPro"/>
</dbReference>
<evidence type="ECO:0000256" key="9">
    <source>
        <dbReference type="RuleBase" id="RU000461"/>
    </source>
</evidence>
<dbReference type="STRING" id="569365.A0A0D1ZFV9"/>
<evidence type="ECO:0008006" key="13">
    <source>
        <dbReference type="Google" id="ProtNLM"/>
    </source>
</evidence>
<dbReference type="InterPro" id="IPR047146">
    <property type="entry name" value="Cyt_P450_E_CYP52_fungi"/>
</dbReference>
<name>A0A0D1ZFV9_9EURO</name>
<dbReference type="PANTHER" id="PTHR24287">
    <property type="entry name" value="P450, PUTATIVE (EUROFUNG)-RELATED"/>
    <property type="match status" value="1"/>
</dbReference>
<keyword evidence="3 8" id="KW-0349">Heme</keyword>
<dbReference type="Pfam" id="PF00067">
    <property type="entry name" value="p450"/>
    <property type="match status" value="1"/>
</dbReference>
<keyword evidence="7 9" id="KW-0503">Monooxygenase</keyword>
<keyword evidence="10" id="KW-0812">Transmembrane</keyword>
<keyword evidence="10" id="KW-0472">Membrane</keyword>
<dbReference type="InterPro" id="IPR036396">
    <property type="entry name" value="Cyt_P450_sf"/>
</dbReference>
<reference evidence="11 12" key="1">
    <citation type="submission" date="2015-01" db="EMBL/GenBank/DDBJ databases">
        <title>The Genome Sequence of Cladophialophora immunda CBS83496.</title>
        <authorList>
            <consortium name="The Broad Institute Genomics Platform"/>
            <person name="Cuomo C."/>
            <person name="de Hoog S."/>
            <person name="Gorbushina A."/>
            <person name="Stielow B."/>
            <person name="Teixiera M."/>
            <person name="Abouelleil A."/>
            <person name="Chapman S.B."/>
            <person name="Priest M."/>
            <person name="Young S.K."/>
            <person name="Wortman J."/>
            <person name="Nusbaum C."/>
            <person name="Birren B."/>
        </authorList>
    </citation>
    <scope>NUCLEOTIDE SEQUENCE [LARGE SCALE GENOMIC DNA]</scope>
    <source>
        <strain evidence="11 12">CBS 83496</strain>
    </source>
</reference>
<dbReference type="PRINTS" id="PR00385">
    <property type="entry name" value="P450"/>
</dbReference>
<dbReference type="PRINTS" id="PR01239">
    <property type="entry name" value="EP450IICYP52"/>
</dbReference>
<feature type="binding site" description="axial binding residue" evidence="8">
    <location>
        <position position="457"/>
    </location>
    <ligand>
        <name>heme</name>
        <dbReference type="ChEBI" id="CHEBI:30413"/>
    </ligand>
    <ligandPart>
        <name>Fe</name>
        <dbReference type="ChEBI" id="CHEBI:18248"/>
    </ligandPart>
</feature>
<dbReference type="RefSeq" id="XP_016246947.1">
    <property type="nucleotide sequence ID" value="XM_016393528.1"/>
</dbReference>
<feature type="transmembrane region" description="Helical" evidence="10">
    <location>
        <begin position="6"/>
        <end position="29"/>
    </location>
</feature>
<dbReference type="Proteomes" id="UP000054466">
    <property type="component" value="Unassembled WGS sequence"/>
</dbReference>
<dbReference type="EMBL" id="KN847043">
    <property type="protein sequence ID" value="KIW26731.1"/>
    <property type="molecule type" value="Genomic_DNA"/>
</dbReference>
<dbReference type="PANTHER" id="PTHR24287:SF1">
    <property type="entry name" value="P450, PUTATIVE (EUROFUNG)-RELATED"/>
    <property type="match status" value="1"/>
</dbReference>
<dbReference type="Gene3D" id="1.10.630.10">
    <property type="entry name" value="Cytochrome P450"/>
    <property type="match status" value="1"/>
</dbReference>